<protein>
    <recommendedName>
        <fullName evidence="5">Pilus assembly protein PilX</fullName>
    </recommendedName>
</protein>
<evidence type="ECO:0000313" key="2">
    <source>
        <dbReference type="EMBL" id="PAS91692.1"/>
    </source>
</evidence>
<dbReference type="RefSeq" id="WP_095524648.1">
    <property type="nucleotide sequence ID" value="NZ_MDUX01000027.1"/>
</dbReference>
<dbReference type="Proteomes" id="UP000216107">
    <property type="component" value="Unassembled WGS sequence"/>
</dbReference>
<proteinExistence type="predicted"/>
<dbReference type="OrthoDB" id="5954007at2"/>
<dbReference type="EMBL" id="MDUX01000027">
    <property type="protein sequence ID" value="KAF7599125.1"/>
    <property type="molecule type" value="Genomic_DNA"/>
</dbReference>
<evidence type="ECO:0000313" key="1">
    <source>
        <dbReference type="EMBL" id="KAF7599125.1"/>
    </source>
</evidence>
<dbReference type="Proteomes" id="UP000623509">
    <property type="component" value="Unassembled WGS sequence"/>
</dbReference>
<reference evidence="1 4" key="1">
    <citation type="submission" date="2016-08" db="EMBL/GenBank/DDBJ databases">
        <title>Candidatus Dactylopiibacterium carminicum genome sequence.</title>
        <authorList>
            <person name="Ramirez-Puebla S.T."/>
            <person name="Ormeno-Orrillo E."/>
            <person name="Vera-Ponce De Leon A."/>
            <person name="Luis L."/>
            <person name="Sanchez-Flores A."/>
            <person name="Monica R."/>
            <person name="Martinez-Romero E."/>
        </authorList>
    </citation>
    <scope>NUCLEOTIDE SEQUENCE [LARGE SCALE GENOMIC DNA]</scope>
    <source>
        <strain evidence="1">END1</strain>
    </source>
</reference>
<keyword evidence="4" id="KW-1185">Reference proteome</keyword>
<evidence type="ECO:0008006" key="5">
    <source>
        <dbReference type="Google" id="ProtNLM"/>
    </source>
</evidence>
<reference evidence="2 3" key="2">
    <citation type="submission" date="2017-07" db="EMBL/GenBank/DDBJ databases">
        <title>Candidatus Dactylopiibacterium carminicum, a nitrogen-fixing symbiont of the cochineal insect Dactylopius coccus and Dactylopius opuntiae (Hemiptera: Coccoidea: Dactylopiidae).</title>
        <authorList>
            <person name="Vera A."/>
        </authorList>
    </citation>
    <scope>NUCLEOTIDE SEQUENCE [LARGE SCALE GENOMIC DNA]</scope>
    <source>
        <strain evidence="2 3">NFDCM</strain>
    </source>
</reference>
<evidence type="ECO:0000313" key="3">
    <source>
        <dbReference type="Proteomes" id="UP000216107"/>
    </source>
</evidence>
<comment type="caution">
    <text evidence="2">The sequence shown here is derived from an EMBL/GenBank/DDBJ whole genome shotgun (WGS) entry which is preliminary data.</text>
</comment>
<accession>A0A272ENJ9</accession>
<name>A0A272ENJ9_9RHOO</name>
<evidence type="ECO:0000313" key="4">
    <source>
        <dbReference type="Proteomes" id="UP000623509"/>
    </source>
</evidence>
<organism evidence="2 3">
    <name type="scientific">Candidatus Dactylopiibacterium carminicum</name>
    <dbReference type="NCBI Taxonomy" id="857335"/>
    <lineage>
        <taxon>Bacteria</taxon>
        <taxon>Pseudomonadati</taxon>
        <taxon>Pseudomonadota</taxon>
        <taxon>Betaproteobacteria</taxon>
        <taxon>Rhodocyclales</taxon>
        <taxon>Rhodocyclaceae</taxon>
        <taxon>Candidatus Dactylopiibacterium</taxon>
    </lineage>
</organism>
<dbReference type="EMBL" id="NMRN01000065">
    <property type="protein sequence ID" value="PAS91692.1"/>
    <property type="molecule type" value="Genomic_DNA"/>
</dbReference>
<gene>
    <name evidence="1" type="ORF">BGI27_09520</name>
    <name evidence="2" type="ORF">CGU29_14975</name>
</gene>
<dbReference type="AlphaFoldDB" id="A0A272ENJ9"/>
<sequence length="197" mass="21086">MQMRIFLRPKCQKGVILLITLLVMVVLLIASVALLRSFDTSMQLSGSLAFKRDLVNQGERGMARAIAAFDSGPLQTESARQGNISSSNYSASILPSNSKGIPKALLSASEYTAAGMTGTDISDNGVIIRTIIDRQCSNTGTFSTATCVYLPGYSDTGGSAHLANKRAGAEYTPVYRVSVRVDGPRNTQVFLQSTLVR</sequence>